<dbReference type="InterPro" id="IPR001387">
    <property type="entry name" value="Cro/C1-type_HTH"/>
</dbReference>
<dbReference type="Pfam" id="PF19054">
    <property type="entry name" value="DUF5753"/>
    <property type="match status" value="1"/>
</dbReference>
<dbReference type="Proteomes" id="UP000612808">
    <property type="component" value="Unassembled WGS sequence"/>
</dbReference>
<evidence type="ECO:0000313" key="3">
    <source>
        <dbReference type="Proteomes" id="UP000612808"/>
    </source>
</evidence>
<dbReference type="SUPFAM" id="SSF47413">
    <property type="entry name" value="lambda repressor-like DNA-binding domains"/>
    <property type="match status" value="1"/>
</dbReference>
<dbReference type="CDD" id="cd00093">
    <property type="entry name" value="HTH_XRE"/>
    <property type="match status" value="1"/>
</dbReference>
<comment type="caution">
    <text evidence="2">The sequence shown here is derived from an EMBL/GenBank/DDBJ whole genome shotgun (WGS) entry which is preliminary data.</text>
</comment>
<name>A0A8J3J6A2_9ACTN</name>
<dbReference type="EMBL" id="BOMB01000034">
    <property type="protein sequence ID" value="GID14903.1"/>
    <property type="molecule type" value="Genomic_DNA"/>
</dbReference>
<organism evidence="2 3">
    <name type="scientific">Actinocatenispora rupis</name>
    <dbReference type="NCBI Taxonomy" id="519421"/>
    <lineage>
        <taxon>Bacteria</taxon>
        <taxon>Bacillati</taxon>
        <taxon>Actinomycetota</taxon>
        <taxon>Actinomycetes</taxon>
        <taxon>Micromonosporales</taxon>
        <taxon>Micromonosporaceae</taxon>
        <taxon>Actinocatenispora</taxon>
    </lineage>
</organism>
<keyword evidence="3" id="KW-1185">Reference proteome</keyword>
<dbReference type="InterPro" id="IPR010982">
    <property type="entry name" value="Lambda_DNA-bd_dom_sf"/>
</dbReference>
<dbReference type="PROSITE" id="PS50943">
    <property type="entry name" value="HTH_CROC1"/>
    <property type="match status" value="1"/>
</dbReference>
<reference evidence="2" key="1">
    <citation type="submission" date="2021-01" db="EMBL/GenBank/DDBJ databases">
        <title>Whole genome shotgun sequence of Actinocatenispora rupis NBRC 107355.</title>
        <authorList>
            <person name="Komaki H."/>
            <person name="Tamura T."/>
        </authorList>
    </citation>
    <scope>NUCLEOTIDE SEQUENCE</scope>
    <source>
        <strain evidence="2">NBRC 107355</strain>
    </source>
</reference>
<accession>A0A8J3J6A2</accession>
<sequence length="296" mass="33370">MPAKPREHAGSTFWLRRLGAELRKLREQSGMTADQAGAEMEWNRQKIWRIEKGTQEVLRTWDVQNMCKVYGAADSLTEALIGLCEKAKTGDWWQSFSEVIPRWFNVYLSLEEAATSIDWYTAELVPGLLQTDNYARVVFNTAGGAEDSNELTRRAKVRVQRQAALTRLAPDPPALHVVLNEAVIRRPVGGASVMAEQLRALLQFGALPNVTMRIFPFSAGQHGGMNGGEWVLLRFPQESSEPETVFHEALNGAAYLTKEQDVMQYKTVQDDLVKRSLDEETTKELIARAVKEFEET</sequence>
<dbReference type="GO" id="GO:0003677">
    <property type="term" value="F:DNA binding"/>
    <property type="evidence" value="ECO:0007669"/>
    <property type="project" value="InterPro"/>
</dbReference>
<evidence type="ECO:0000313" key="2">
    <source>
        <dbReference type="EMBL" id="GID14903.1"/>
    </source>
</evidence>
<evidence type="ECO:0000259" key="1">
    <source>
        <dbReference type="PROSITE" id="PS50943"/>
    </source>
</evidence>
<dbReference type="InterPro" id="IPR043917">
    <property type="entry name" value="DUF5753"/>
</dbReference>
<proteinExistence type="predicted"/>
<gene>
    <name evidence="2" type="ORF">Aru02nite_57920</name>
</gene>
<feature type="domain" description="HTH cro/C1-type" evidence="1">
    <location>
        <begin position="22"/>
        <end position="76"/>
    </location>
</feature>
<protein>
    <submittedName>
        <fullName evidence="2">Transcriptional regulator</fullName>
    </submittedName>
</protein>
<dbReference type="Gene3D" id="1.10.260.40">
    <property type="entry name" value="lambda repressor-like DNA-binding domains"/>
    <property type="match status" value="1"/>
</dbReference>
<dbReference type="AlphaFoldDB" id="A0A8J3J6A2"/>
<dbReference type="Pfam" id="PF13560">
    <property type="entry name" value="HTH_31"/>
    <property type="match status" value="1"/>
</dbReference>
<dbReference type="RefSeq" id="WP_203662925.1">
    <property type="nucleotide sequence ID" value="NZ_BAAAZM010000012.1"/>
</dbReference>